<dbReference type="SMART" id="SM00065">
    <property type="entry name" value="GAF"/>
    <property type="match status" value="1"/>
</dbReference>
<evidence type="ECO:0000313" key="3">
    <source>
        <dbReference type="Proteomes" id="UP000238634"/>
    </source>
</evidence>
<keyword evidence="3" id="KW-1185">Reference proteome</keyword>
<gene>
    <name evidence="2" type="ORF">C7B65_01210</name>
</gene>
<reference evidence="2 3" key="1">
    <citation type="submission" date="2018-02" db="EMBL/GenBank/DDBJ databases">
        <authorList>
            <person name="Cohen D.B."/>
            <person name="Kent A.D."/>
        </authorList>
    </citation>
    <scope>NUCLEOTIDE SEQUENCE [LARGE SCALE GENOMIC DNA]</scope>
    <source>
        <strain evidence="2 3">ULC007</strain>
    </source>
</reference>
<dbReference type="SUPFAM" id="SSF55781">
    <property type="entry name" value="GAF domain-like"/>
    <property type="match status" value="1"/>
</dbReference>
<reference evidence="2 3" key="2">
    <citation type="submission" date="2018-03" db="EMBL/GenBank/DDBJ databases">
        <title>The ancient ancestry and fast evolution of plastids.</title>
        <authorList>
            <person name="Moore K.R."/>
            <person name="Magnabosco C."/>
            <person name="Momper L."/>
            <person name="Gold D.A."/>
            <person name="Bosak T."/>
            <person name="Fournier G.P."/>
        </authorList>
    </citation>
    <scope>NUCLEOTIDE SEQUENCE [LARGE SCALE GENOMIC DNA]</scope>
    <source>
        <strain evidence="2 3">ULC007</strain>
    </source>
</reference>
<dbReference type="AlphaFoldDB" id="A0A2T1DNI2"/>
<accession>A0A2T1DNI2</accession>
<dbReference type="Proteomes" id="UP000238634">
    <property type="component" value="Unassembled WGS sequence"/>
</dbReference>
<dbReference type="STRING" id="1920490.GCA_001895925_00792"/>
<evidence type="ECO:0000259" key="1">
    <source>
        <dbReference type="SMART" id="SM00065"/>
    </source>
</evidence>
<evidence type="ECO:0000313" key="2">
    <source>
        <dbReference type="EMBL" id="PSB22060.1"/>
    </source>
</evidence>
<sequence length="181" mass="20395">MDICQGESVNIAQIQTSQNLDAFFTKLVADLGKSLQCDRCFLYLRHPQTKLGKVPFCWVRSSEIPTVYDEQWKPEPASLASEDPMFAAALRTDPSIFVEDVEAADPQVLNQQFEQENFGHRALIHGHLCQDGQLWGVLQPCIFGRPRVWTDADRRTIAEVIAQITPTAIIYIQAAQPKNLP</sequence>
<dbReference type="EMBL" id="PVWG01000001">
    <property type="protein sequence ID" value="PSB22060.1"/>
    <property type="molecule type" value="Genomic_DNA"/>
</dbReference>
<dbReference type="InterPro" id="IPR003018">
    <property type="entry name" value="GAF"/>
</dbReference>
<feature type="domain" description="GAF" evidence="1">
    <location>
        <begin position="19"/>
        <end position="175"/>
    </location>
</feature>
<organism evidence="2 3">
    <name type="scientific">Phormidesmis priestleyi ULC007</name>
    <dbReference type="NCBI Taxonomy" id="1920490"/>
    <lineage>
        <taxon>Bacteria</taxon>
        <taxon>Bacillati</taxon>
        <taxon>Cyanobacteriota</taxon>
        <taxon>Cyanophyceae</taxon>
        <taxon>Leptolyngbyales</taxon>
        <taxon>Leptolyngbyaceae</taxon>
        <taxon>Phormidesmis</taxon>
    </lineage>
</organism>
<protein>
    <submittedName>
        <fullName evidence="2">GAF domain-containing protein</fullName>
    </submittedName>
</protein>
<proteinExistence type="predicted"/>
<dbReference type="Gene3D" id="3.30.450.40">
    <property type="match status" value="1"/>
</dbReference>
<name>A0A2T1DNI2_9CYAN</name>
<dbReference type="OrthoDB" id="511135at2"/>
<dbReference type="InterPro" id="IPR029016">
    <property type="entry name" value="GAF-like_dom_sf"/>
</dbReference>
<dbReference type="Pfam" id="PF01590">
    <property type="entry name" value="GAF"/>
    <property type="match status" value="1"/>
</dbReference>
<comment type="caution">
    <text evidence="2">The sequence shown here is derived from an EMBL/GenBank/DDBJ whole genome shotgun (WGS) entry which is preliminary data.</text>
</comment>